<accession>A0AAN6IZ90</accession>
<feature type="coiled-coil region" evidence="1">
    <location>
        <begin position="1"/>
        <end position="31"/>
    </location>
</feature>
<sequence length="135" mass="16496">MADLEARMEELVQKREQLREEQMKWERWEENRRNVRQVFALAREREREIREEERGAALESRRTERELEECEAAMDRLAGAAQMVAERRVQEWRWEIAEREKGIAERRRAIEVSELEEAVRRSRWEAMREGRERAG</sequence>
<keyword evidence="1" id="KW-0175">Coiled coil</keyword>
<evidence type="ECO:0000313" key="2">
    <source>
        <dbReference type="EMBL" id="KAK0302997.1"/>
    </source>
</evidence>
<organism evidence="2 3">
    <name type="scientific">Friedmanniomyces endolithicus</name>
    <dbReference type="NCBI Taxonomy" id="329885"/>
    <lineage>
        <taxon>Eukaryota</taxon>
        <taxon>Fungi</taxon>
        <taxon>Dikarya</taxon>
        <taxon>Ascomycota</taxon>
        <taxon>Pezizomycotina</taxon>
        <taxon>Dothideomycetes</taxon>
        <taxon>Dothideomycetidae</taxon>
        <taxon>Mycosphaerellales</taxon>
        <taxon>Teratosphaeriaceae</taxon>
        <taxon>Friedmanniomyces</taxon>
    </lineage>
</organism>
<proteinExistence type="predicted"/>
<protein>
    <submittedName>
        <fullName evidence="2">Uncharacterized protein</fullName>
    </submittedName>
</protein>
<dbReference type="AlphaFoldDB" id="A0AAN6IZ90"/>
<dbReference type="EMBL" id="JASUXU010000163">
    <property type="protein sequence ID" value="KAK0302997.1"/>
    <property type="molecule type" value="Genomic_DNA"/>
</dbReference>
<evidence type="ECO:0000256" key="1">
    <source>
        <dbReference type="SAM" id="Coils"/>
    </source>
</evidence>
<reference evidence="2" key="1">
    <citation type="submission" date="2021-12" db="EMBL/GenBank/DDBJ databases">
        <title>Black yeast isolated from Biological Soil Crust.</title>
        <authorList>
            <person name="Kurbessoian T."/>
        </authorList>
    </citation>
    <scope>NUCLEOTIDE SEQUENCE</scope>
    <source>
        <strain evidence="2">CCFEE 5208</strain>
    </source>
</reference>
<name>A0AAN6IZ90_9PEZI</name>
<gene>
    <name evidence="2" type="ORF">LTR82_017706</name>
</gene>
<dbReference type="Proteomes" id="UP001168146">
    <property type="component" value="Unassembled WGS sequence"/>
</dbReference>
<evidence type="ECO:0000313" key="3">
    <source>
        <dbReference type="Proteomes" id="UP001168146"/>
    </source>
</evidence>
<comment type="caution">
    <text evidence="2">The sequence shown here is derived from an EMBL/GenBank/DDBJ whole genome shotgun (WGS) entry which is preliminary data.</text>
</comment>